<keyword evidence="3" id="KW-1185">Reference proteome</keyword>
<sequence>MPRRLAFAVHLDHPDTGDHLILLPGDVPPRELAELITHPGAWHPADDEDDPDPEPDDPGTGDPKPDSPPASTDGDTPPAKPAARTRKARPDTD</sequence>
<feature type="compositionally biased region" description="Acidic residues" evidence="1">
    <location>
        <begin position="46"/>
        <end position="59"/>
    </location>
</feature>
<proteinExistence type="predicted"/>
<dbReference type="RefSeq" id="WP_344549924.1">
    <property type="nucleotide sequence ID" value="NZ_BAAANS010000002.1"/>
</dbReference>
<organism evidence="2 3">
    <name type="scientific">Kitasatospora saccharophila</name>
    <dbReference type="NCBI Taxonomy" id="407973"/>
    <lineage>
        <taxon>Bacteria</taxon>
        <taxon>Bacillati</taxon>
        <taxon>Actinomycetota</taxon>
        <taxon>Actinomycetes</taxon>
        <taxon>Kitasatosporales</taxon>
        <taxon>Streptomycetaceae</taxon>
        <taxon>Kitasatospora</taxon>
    </lineage>
</organism>
<accession>A0ABN2W6Y0</accession>
<evidence type="ECO:0000256" key="1">
    <source>
        <dbReference type="SAM" id="MobiDB-lite"/>
    </source>
</evidence>
<name>A0ABN2W6Y0_9ACTN</name>
<dbReference type="Proteomes" id="UP001500897">
    <property type="component" value="Unassembled WGS sequence"/>
</dbReference>
<evidence type="ECO:0000313" key="3">
    <source>
        <dbReference type="Proteomes" id="UP001500897"/>
    </source>
</evidence>
<reference evidence="2 3" key="1">
    <citation type="journal article" date="2019" name="Int. J. Syst. Evol. Microbiol.">
        <title>The Global Catalogue of Microorganisms (GCM) 10K type strain sequencing project: providing services to taxonomists for standard genome sequencing and annotation.</title>
        <authorList>
            <consortium name="The Broad Institute Genomics Platform"/>
            <consortium name="The Broad Institute Genome Sequencing Center for Infectious Disease"/>
            <person name="Wu L."/>
            <person name="Ma J."/>
        </authorList>
    </citation>
    <scope>NUCLEOTIDE SEQUENCE [LARGE SCALE GENOMIC DNA]</scope>
    <source>
        <strain evidence="2 3">JCM 14559</strain>
    </source>
</reference>
<dbReference type="EMBL" id="BAAANS010000002">
    <property type="protein sequence ID" value="GAA2084784.1"/>
    <property type="molecule type" value="Genomic_DNA"/>
</dbReference>
<protein>
    <submittedName>
        <fullName evidence="2">Uncharacterized protein</fullName>
    </submittedName>
</protein>
<feature type="region of interest" description="Disordered" evidence="1">
    <location>
        <begin position="36"/>
        <end position="93"/>
    </location>
</feature>
<evidence type="ECO:0000313" key="2">
    <source>
        <dbReference type="EMBL" id="GAA2084784.1"/>
    </source>
</evidence>
<gene>
    <name evidence="2" type="ORF">GCM10009759_04090</name>
</gene>
<comment type="caution">
    <text evidence="2">The sequence shown here is derived from an EMBL/GenBank/DDBJ whole genome shotgun (WGS) entry which is preliminary data.</text>
</comment>